<feature type="region of interest" description="Disordered" evidence="1">
    <location>
        <begin position="59"/>
        <end position="109"/>
    </location>
</feature>
<proteinExistence type="predicted"/>
<dbReference type="OrthoDB" id="2790754at2759"/>
<protein>
    <submittedName>
        <fullName evidence="2">Uncharacterized protein</fullName>
    </submittedName>
</protein>
<dbReference type="Proteomes" id="UP000772434">
    <property type="component" value="Unassembled WGS sequence"/>
</dbReference>
<dbReference type="AlphaFoldDB" id="A0A9P5TXU0"/>
<feature type="region of interest" description="Disordered" evidence="1">
    <location>
        <begin position="141"/>
        <end position="172"/>
    </location>
</feature>
<evidence type="ECO:0000313" key="3">
    <source>
        <dbReference type="Proteomes" id="UP000772434"/>
    </source>
</evidence>
<feature type="compositionally biased region" description="Basic and acidic residues" evidence="1">
    <location>
        <begin position="75"/>
        <end position="87"/>
    </location>
</feature>
<dbReference type="EMBL" id="JADNRY010000363">
    <property type="protein sequence ID" value="KAF9058592.1"/>
    <property type="molecule type" value="Genomic_DNA"/>
</dbReference>
<organism evidence="2 3">
    <name type="scientific">Rhodocollybia butyracea</name>
    <dbReference type="NCBI Taxonomy" id="206335"/>
    <lineage>
        <taxon>Eukaryota</taxon>
        <taxon>Fungi</taxon>
        <taxon>Dikarya</taxon>
        <taxon>Basidiomycota</taxon>
        <taxon>Agaricomycotina</taxon>
        <taxon>Agaricomycetes</taxon>
        <taxon>Agaricomycetidae</taxon>
        <taxon>Agaricales</taxon>
        <taxon>Marasmiineae</taxon>
        <taxon>Omphalotaceae</taxon>
        <taxon>Rhodocollybia</taxon>
    </lineage>
</organism>
<name>A0A9P5TXU0_9AGAR</name>
<comment type="caution">
    <text evidence="2">The sequence shown here is derived from an EMBL/GenBank/DDBJ whole genome shotgun (WGS) entry which is preliminary data.</text>
</comment>
<keyword evidence="3" id="KW-1185">Reference proteome</keyword>
<reference evidence="2" key="1">
    <citation type="submission" date="2020-11" db="EMBL/GenBank/DDBJ databases">
        <authorList>
            <consortium name="DOE Joint Genome Institute"/>
            <person name="Ahrendt S."/>
            <person name="Riley R."/>
            <person name="Andreopoulos W."/>
            <person name="Labutti K."/>
            <person name="Pangilinan J."/>
            <person name="Ruiz-Duenas F.J."/>
            <person name="Barrasa J.M."/>
            <person name="Sanchez-Garcia M."/>
            <person name="Camarero S."/>
            <person name="Miyauchi S."/>
            <person name="Serrano A."/>
            <person name="Linde D."/>
            <person name="Babiker R."/>
            <person name="Drula E."/>
            <person name="Ayuso-Fernandez I."/>
            <person name="Pacheco R."/>
            <person name="Padilla G."/>
            <person name="Ferreira P."/>
            <person name="Barriuso J."/>
            <person name="Kellner H."/>
            <person name="Castanera R."/>
            <person name="Alfaro M."/>
            <person name="Ramirez L."/>
            <person name="Pisabarro A.G."/>
            <person name="Kuo A."/>
            <person name="Tritt A."/>
            <person name="Lipzen A."/>
            <person name="He G."/>
            <person name="Yan M."/>
            <person name="Ng V."/>
            <person name="Cullen D."/>
            <person name="Martin F."/>
            <person name="Rosso M.-N."/>
            <person name="Henrissat B."/>
            <person name="Hibbett D."/>
            <person name="Martinez A.T."/>
            <person name="Grigoriev I.V."/>
        </authorList>
    </citation>
    <scope>NUCLEOTIDE SEQUENCE</scope>
    <source>
        <strain evidence="2">AH 40177</strain>
    </source>
</reference>
<evidence type="ECO:0000313" key="2">
    <source>
        <dbReference type="EMBL" id="KAF9058592.1"/>
    </source>
</evidence>
<feature type="region of interest" description="Disordered" evidence="1">
    <location>
        <begin position="21"/>
        <end position="47"/>
    </location>
</feature>
<evidence type="ECO:0000256" key="1">
    <source>
        <dbReference type="SAM" id="MobiDB-lite"/>
    </source>
</evidence>
<accession>A0A9P5TXU0</accession>
<sequence length="270" mass="29112">MPASTVTITPIVKKTRASAAAAAANSGPKTRTRAAAQVIGAKAPAKKKEIDLKAVALQQKKEAQKKGLRIGSGSDDEHRQAEHHGNDKDEDNDAPGIVAGHNDNDNMEVDLPSNQLQIQVSSPPSTPSRKASNRLRARLVLGSSPAKSSRSRSSVSSDPLTPPSHRRGGKITEKHFTPRTRHLAILGKRMNCRATATQQPFPSDKHGYNMEILQDLAKDYKGEDDMVEVFARVLAGVDTQQDIMLHITMEAAKTLPHSIDSLLVNSGSTK</sequence>
<gene>
    <name evidence="2" type="ORF">BDP27DRAFT_1372385</name>
</gene>
<feature type="compositionally biased region" description="Low complexity" evidence="1">
    <location>
        <begin position="143"/>
        <end position="157"/>
    </location>
</feature>